<dbReference type="InterPro" id="IPR006091">
    <property type="entry name" value="Acyl-CoA_Oxase/DH_mid-dom"/>
</dbReference>
<dbReference type="RefSeq" id="WP_154765700.1">
    <property type="nucleotide sequence ID" value="NZ_WMBT01000012.1"/>
</dbReference>
<dbReference type="GO" id="GO:0003995">
    <property type="term" value="F:acyl-CoA dehydrogenase activity"/>
    <property type="evidence" value="ECO:0007669"/>
    <property type="project" value="TreeGrafter"/>
</dbReference>
<evidence type="ECO:0000259" key="6">
    <source>
        <dbReference type="Pfam" id="PF00441"/>
    </source>
</evidence>
<evidence type="ECO:0000256" key="4">
    <source>
        <dbReference type="ARBA" id="ARBA00022827"/>
    </source>
</evidence>
<dbReference type="Pfam" id="PF00441">
    <property type="entry name" value="Acyl-CoA_dh_1"/>
    <property type="match status" value="1"/>
</dbReference>
<organism evidence="9 10">
    <name type="scientific">Paracoccus lichenicola</name>
    <dbReference type="NCBI Taxonomy" id="2665644"/>
    <lineage>
        <taxon>Bacteria</taxon>
        <taxon>Pseudomonadati</taxon>
        <taxon>Pseudomonadota</taxon>
        <taxon>Alphaproteobacteria</taxon>
        <taxon>Rhodobacterales</taxon>
        <taxon>Paracoccaceae</taxon>
        <taxon>Paracoccus</taxon>
    </lineage>
</organism>
<dbReference type="PANTHER" id="PTHR43884:SF12">
    <property type="entry name" value="ISOVALERYL-COA DEHYDROGENASE, MITOCHONDRIAL-RELATED"/>
    <property type="match status" value="1"/>
</dbReference>
<comment type="cofactor">
    <cofactor evidence="1 5">
        <name>FAD</name>
        <dbReference type="ChEBI" id="CHEBI:57692"/>
    </cofactor>
</comment>
<evidence type="ECO:0000256" key="3">
    <source>
        <dbReference type="ARBA" id="ARBA00022630"/>
    </source>
</evidence>
<keyword evidence="10" id="KW-1185">Reference proteome</keyword>
<comment type="caution">
    <text evidence="9">The sequence shown here is derived from an EMBL/GenBank/DDBJ whole genome shotgun (WGS) entry which is preliminary data.</text>
</comment>
<keyword evidence="5" id="KW-0560">Oxidoreductase</keyword>
<evidence type="ECO:0000259" key="8">
    <source>
        <dbReference type="Pfam" id="PF02771"/>
    </source>
</evidence>
<dbReference type="Proteomes" id="UP000481417">
    <property type="component" value="Unassembled WGS sequence"/>
</dbReference>
<dbReference type="Gene3D" id="1.10.540.10">
    <property type="entry name" value="Acyl-CoA dehydrogenase/oxidase, N-terminal domain"/>
    <property type="match status" value="1"/>
</dbReference>
<keyword evidence="4 5" id="KW-0274">FAD</keyword>
<reference evidence="9 10" key="1">
    <citation type="submission" date="2019-11" db="EMBL/GenBank/DDBJ databases">
        <authorList>
            <person name="Lang L."/>
        </authorList>
    </citation>
    <scope>NUCLEOTIDE SEQUENCE [LARGE SCALE GENOMIC DNA]</scope>
    <source>
        <strain evidence="9 10">YIM 132242</strain>
    </source>
</reference>
<dbReference type="Pfam" id="PF02770">
    <property type="entry name" value="Acyl-CoA_dh_M"/>
    <property type="match status" value="1"/>
</dbReference>
<name>A0A6L6HTI6_9RHOB</name>
<dbReference type="Pfam" id="PF02771">
    <property type="entry name" value="Acyl-CoA_dh_N"/>
    <property type="match status" value="1"/>
</dbReference>
<dbReference type="InterPro" id="IPR046373">
    <property type="entry name" value="Acyl-CoA_Oxase/DH_mid-dom_sf"/>
</dbReference>
<dbReference type="PIRSF" id="PIRSF016578">
    <property type="entry name" value="HsaA"/>
    <property type="match status" value="1"/>
</dbReference>
<dbReference type="PANTHER" id="PTHR43884">
    <property type="entry name" value="ACYL-COA DEHYDROGENASE"/>
    <property type="match status" value="1"/>
</dbReference>
<evidence type="ECO:0000256" key="1">
    <source>
        <dbReference type="ARBA" id="ARBA00001974"/>
    </source>
</evidence>
<dbReference type="InterPro" id="IPR013786">
    <property type="entry name" value="AcylCoA_DH/ox_N"/>
</dbReference>
<dbReference type="Gene3D" id="2.40.110.10">
    <property type="entry name" value="Butyryl-CoA Dehydrogenase, subunit A, domain 2"/>
    <property type="match status" value="1"/>
</dbReference>
<comment type="similarity">
    <text evidence="2 5">Belongs to the acyl-CoA dehydrogenase family.</text>
</comment>
<dbReference type="SUPFAM" id="SSF47203">
    <property type="entry name" value="Acyl-CoA dehydrogenase C-terminal domain-like"/>
    <property type="match status" value="1"/>
</dbReference>
<feature type="domain" description="Acyl-CoA oxidase/dehydrogenase middle" evidence="7">
    <location>
        <begin position="130"/>
        <end position="227"/>
    </location>
</feature>
<dbReference type="Gene3D" id="1.20.140.10">
    <property type="entry name" value="Butyryl-CoA Dehydrogenase, subunit A, domain 3"/>
    <property type="match status" value="1"/>
</dbReference>
<dbReference type="InterPro" id="IPR036250">
    <property type="entry name" value="AcylCo_DH-like_C"/>
</dbReference>
<dbReference type="EMBL" id="WMBT01000012">
    <property type="protein sequence ID" value="MTE01620.1"/>
    <property type="molecule type" value="Genomic_DNA"/>
</dbReference>
<sequence>MLQTTNQSAEELAETRAAIREGVRAVASRFDADYWLARDEDGVFPREYHRAMADAGWLGITMPEEYGGAGLGVTEAAIMMHEVASHGGGMAATSSVHINLFGPHPIVVHGTPEQKAEWIPNLIAGSDQVAFGFTEPDAGLNTTRIKTFAEKVPGGYRVNGQKVWTSTAQVANKIMLLTRTTKYEDCKRPTDGITIFYTDLDRSKIDVRRIPKMGRKAVDSNAIFIDDLFIPDEHRIGEEGRGFGYILDSLNPERVLIAVEAIGIGQDALRRATQYAKERVVFDRPIGQNQGIQHPLAERWMYLEAAWLMAMKAAELYDAGKPCGAEANTAKFLGARAGYEACERAVFTLGGFGYAKEYHVERLFREVTVTRIAPITEQLIASFIAEKVLGLPKSY</sequence>
<proteinExistence type="inferred from homology"/>
<dbReference type="InterPro" id="IPR009075">
    <property type="entry name" value="AcylCo_DH/oxidase_C"/>
</dbReference>
<evidence type="ECO:0000259" key="7">
    <source>
        <dbReference type="Pfam" id="PF02770"/>
    </source>
</evidence>
<evidence type="ECO:0000313" key="10">
    <source>
        <dbReference type="Proteomes" id="UP000481417"/>
    </source>
</evidence>
<feature type="domain" description="Acyl-CoA dehydrogenase/oxidase N-terminal" evidence="8">
    <location>
        <begin position="14"/>
        <end position="125"/>
    </location>
</feature>
<dbReference type="InterPro" id="IPR037069">
    <property type="entry name" value="AcylCoA_DH/ox_N_sf"/>
</dbReference>
<keyword evidence="3 5" id="KW-0285">Flavoprotein</keyword>
<evidence type="ECO:0000256" key="2">
    <source>
        <dbReference type="ARBA" id="ARBA00009347"/>
    </source>
</evidence>
<dbReference type="SUPFAM" id="SSF56645">
    <property type="entry name" value="Acyl-CoA dehydrogenase NM domain-like"/>
    <property type="match status" value="1"/>
</dbReference>
<protein>
    <submittedName>
        <fullName evidence="9">Acyl-CoA dehydrogenase</fullName>
    </submittedName>
</protein>
<evidence type="ECO:0000256" key="5">
    <source>
        <dbReference type="RuleBase" id="RU362125"/>
    </source>
</evidence>
<dbReference type="GO" id="GO:0050660">
    <property type="term" value="F:flavin adenine dinucleotide binding"/>
    <property type="evidence" value="ECO:0007669"/>
    <property type="project" value="InterPro"/>
</dbReference>
<accession>A0A6L6HTI6</accession>
<dbReference type="AlphaFoldDB" id="A0A6L6HTI6"/>
<feature type="domain" description="Acyl-CoA dehydrogenase/oxidase C-terminal" evidence="6">
    <location>
        <begin position="240"/>
        <end position="388"/>
    </location>
</feature>
<gene>
    <name evidence="9" type="ORF">GIY56_15130</name>
</gene>
<evidence type="ECO:0000313" key="9">
    <source>
        <dbReference type="EMBL" id="MTE01620.1"/>
    </source>
</evidence>
<dbReference type="FunFam" id="1.20.140.10:FF:000012">
    <property type="entry name" value="Acyl-CoA dehydrogenase fadE12"/>
    <property type="match status" value="1"/>
</dbReference>
<dbReference type="InterPro" id="IPR009100">
    <property type="entry name" value="AcylCoA_DH/oxidase_NM_dom_sf"/>
</dbReference>